<dbReference type="PRINTS" id="PR00111">
    <property type="entry name" value="ABHYDROLASE"/>
</dbReference>
<evidence type="ECO:0000259" key="1">
    <source>
        <dbReference type="Pfam" id="PF00561"/>
    </source>
</evidence>
<name>A0A3D8VKC0_9GAMM</name>
<keyword evidence="2" id="KW-0378">Hydrolase</keyword>
<dbReference type="Proteomes" id="UP000256829">
    <property type="component" value="Unassembled WGS sequence"/>
</dbReference>
<dbReference type="InterPro" id="IPR029058">
    <property type="entry name" value="AB_hydrolase_fold"/>
</dbReference>
<dbReference type="GO" id="GO:0047372">
    <property type="term" value="F:monoacylglycerol lipase activity"/>
    <property type="evidence" value="ECO:0007669"/>
    <property type="project" value="TreeGrafter"/>
</dbReference>
<dbReference type="GO" id="GO:0016020">
    <property type="term" value="C:membrane"/>
    <property type="evidence" value="ECO:0007669"/>
    <property type="project" value="TreeGrafter"/>
</dbReference>
<dbReference type="GO" id="GO:0046464">
    <property type="term" value="P:acylglycerol catabolic process"/>
    <property type="evidence" value="ECO:0007669"/>
    <property type="project" value="TreeGrafter"/>
</dbReference>
<keyword evidence="3" id="KW-1185">Reference proteome</keyword>
<evidence type="ECO:0000313" key="2">
    <source>
        <dbReference type="EMBL" id="RDY69830.1"/>
    </source>
</evidence>
<dbReference type="PROSITE" id="PS51318">
    <property type="entry name" value="TAT"/>
    <property type="match status" value="1"/>
</dbReference>
<dbReference type="PANTHER" id="PTHR43798:SF33">
    <property type="entry name" value="HYDROLASE, PUTATIVE (AFU_ORTHOLOGUE AFUA_2G14860)-RELATED"/>
    <property type="match status" value="1"/>
</dbReference>
<proteinExistence type="predicted"/>
<dbReference type="InterPro" id="IPR050266">
    <property type="entry name" value="AB_hydrolase_sf"/>
</dbReference>
<evidence type="ECO:0000313" key="3">
    <source>
        <dbReference type="Proteomes" id="UP000256829"/>
    </source>
</evidence>
<dbReference type="InterPro" id="IPR006311">
    <property type="entry name" value="TAT_signal"/>
</dbReference>
<dbReference type="PANTHER" id="PTHR43798">
    <property type="entry name" value="MONOACYLGLYCEROL LIPASE"/>
    <property type="match status" value="1"/>
</dbReference>
<dbReference type="AlphaFoldDB" id="A0A3D8VKC0"/>
<protein>
    <submittedName>
        <fullName evidence="2">Alpha/beta hydrolase</fullName>
    </submittedName>
</protein>
<dbReference type="RefSeq" id="WP_115841050.1">
    <property type="nucleotide sequence ID" value="NZ_CP183976.1"/>
</dbReference>
<dbReference type="InterPro" id="IPR000073">
    <property type="entry name" value="AB_hydrolase_1"/>
</dbReference>
<dbReference type="Gene3D" id="3.40.50.1820">
    <property type="entry name" value="alpha/beta hydrolase"/>
    <property type="match status" value="1"/>
</dbReference>
<dbReference type="Pfam" id="PF00561">
    <property type="entry name" value="Abhydrolase_1"/>
    <property type="match status" value="1"/>
</dbReference>
<feature type="domain" description="AB hydrolase-1" evidence="1">
    <location>
        <begin position="72"/>
        <end position="309"/>
    </location>
</feature>
<gene>
    <name evidence="2" type="ORF">DX912_02995</name>
</gene>
<reference evidence="2 3" key="1">
    <citation type="submission" date="2018-08" db="EMBL/GenBank/DDBJ databases">
        <title>Lysobacter soli KCTC 22011, whole genome shotgun sequence.</title>
        <authorList>
            <person name="Zhang X."/>
            <person name="Feng G."/>
            <person name="Zhu H."/>
        </authorList>
    </citation>
    <scope>NUCLEOTIDE SEQUENCE [LARGE SCALE GENOMIC DNA]</scope>
    <source>
        <strain evidence="2 3">KCTC 22011</strain>
    </source>
</reference>
<organism evidence="2 3">
    <name type="scientific">Lysobacter soli</name>
    <dbReference type="NCBI Taxonomy" id="453783"/>
    <lineage>
        <taxon>Bacteria</taxon>
        <taxon>Pseudomonadati</taxon>
        <taxon>Pseudomonadota</taxon>
        <taxon>Gammaproteobacteria</taxon>
        <taxon>Lysobacterales</taxon>
        <taxon>Lysobacteraceae</taxon>
        <taxon>Lysobacter</taxon>
    </lineage>
</organism>
<accession>A0A3D8VKC0</accession>
<dbReference type="SUPFAM" id="SSF53474">
    <property type="entry name" value="alpha/beta-Hydrolases"/>
    <property type="match status" value="1"/>
</dbReference>
<comment type="caution">
    <text evidence="2">The sequence shown here is derived from an EMBL/GenBank/DDBJ whole genome shotgun (WGS) entry which is preliminary data.</text>
</comment>
<sequence length="325" mass="34893">MQRRDFLGIAAGTLATATLTGAMFDRSAFAASPVASTTDAEDAAAFLKARRFVSTSAGEIAYVERGRGAAALFLHGFPLNGYQWRGALARLSPYRRCIAPDFLGLGYTRVAKGQSLAPDAQVRMLAELLDKLGVDRVDVVANDSGGQAAQLFLATYPHRVRTLLLTNCDSEIECPPPALQPVIALAKQDQFAQQWLAPWLADKALARSPQGLGGQTFTHASNPSDEAIDVYLGPLVRDASRTNAFAVALDRNWLGGIGPALKAARAPTRIVWGTADPIFTEAGAAHLDGAFGDSRGVRRVEGAKLFFPEEFPDLIAEEARRLWNV</sequence>
<dbReference type="EMBL" id="QTJR01000001">
    <property type="protein sequence ID" value="RDY69830.1"/>
    <property type="molecule type" value="Genomic_DNA"/>
</dbReference>